<comment type="similarity">
    <text evidence="1 3">Belongs to the short-chain dehydrogenases/reductases (SDR) family.</text>
</comment>
<dbReference type="Pfam" id="PF00106">
    <property type="entry name" value="adh_short"/>
    <property type="match status" value="1"/>
</dbReference>
<dbReference type="InterPro" id="IPR020904">
    <property type="entry name" value="Sc_DH/Rdtase_CS"/>
</dbReference>
<dbReference type="PANTHER" id="PTHR45024:SF2">
    <property type="entry name" value="SCP2 DOMAIN-CONTAINING PROTEIN"/>
    <property type="match status" value="1"/>
</dbReference>
<name>A0A081RDE8_SPHCR</name>
<accession>A0A081RDE8</accession>
<evidence type="ECO:0000256" key="1">
    <source>
        <dbReference type="ARBA" id="ARBA00006484"/>
    </source>
</evidence>
<dbReference type="SUPFAM" id="SSF51735">
    <property type="entry name" value="NAD(P)-binding Rossmann-fold domains"/>
    <property type="match status" value="1"/>
</dbReference>
<dbReference type="OrthoDB" id="9804774at2"/>
<dbReference type="InterPro" id="IPR036291">
    <property type="entry name" value="NAD(P)-bd_dom_sf"/>
</dbReference>
<evidence type="ECO:0000256" key="2">
    <source>
        <dbReference type="ARBA" id="ARBA00023002"/>
    </source>
</evidence>
<dbReference type="GO" id="GO:0003857">
    <property type="term" value="F:(3S)-3-hydroxyacyl-CoA dehydrogenase (NAD+) activity"/>
    <property type="evidence" value="ECO:0007669"/>
    <property type="project" value="UniProtKB-EC"/>
</dbReference>
<dbReference type="eggNOG" id="COG1028">
    <property type="taxonomic scope" value="Bacteria"/>
</dbReference>
<dbReference type="PRINTS" id="PR00081">
    <property type="entry name" value="GDHRDH"/>
</dbReference>
<comment type="caution">
    <text evidence="4">The sequence shown here is derived from an EMBL/GenBank/DDBJ whole genome shotgun (WGS) entry which is preliminary data.</text>
</comment>
<evidence type="ECO:0000256" key="3">
    <source>
        <dbReference type="RuleBase" id="RU000363"/>
    </source>
</evidence>
<protein>
    <submittedName>
        <fullName evidence="4">3-hydroxyacyl-CoA dehydrogenase</fullName>
        <ecNumber evidence="4">1.1.1.35</ecNumber>
    </submittedName>
</protein>
<sequence>MTMDFSGQVAIVTGAGGGMGRAYALELARRGVAVVVNDYGGGVLGEQNGSSGPAEAVVAEIAAAGGRAVASGRAVGTAANARSIVQAALDAFGRVDILVNNAGTGIAGAFTAHEDEAIERHYATNLIGGHHLMRAAWPHMAAQRYGRVLNVSSNGALGVGGNAPYAAAKAGMLGLTLDAAIEGKPLGILVNAVMPTSYSRLIEQIPDPATVAWFRDNLPPEKVAAAMAWFLSRDCTRTGRILLTGGGRLSSLIYAETGEIFDPEISAEKVGRRIEEIWDETTLAPVHNQAEAGARYFRHLPWTAADTPDFGPDVERG</sequence>
<dbReference type="RefSeq" id="WP_051749760.1">
    <property type="nucleotide sequence ID" value="NZ_JFHR01000026.1"/>
</dbReference>
<dbReference type="PATRIC" id="fig|46429.4.peg.2483"/>
<dbReference type="EMBL" id="JFHR01000026">
    <property type="protein sequence ID" value="KEQ53221.1"/>
    <property type="molecule type" value="Genomic_DNA"/>
</dbReference>
<proteinExistence type="inferred from homology"/>
<dbReference type="PRINTS" id="PR00080">
    <property type="entry name" value="SDRFAMILY"/>
</dbReference>
<reference evidence="4 5" key="1">
    <citation type="submission" date="2014-02" db="EMBL/GenBank/DDBJ databases">
        <title>Whole genome sequence of Sphingobium chlorophenolicum NBRC 16172.</title>
        <authorList>
            <person name="Gan H.M."/>
            <person name="Gan H.Y."/>
            <person name="Chew T.H."/>
            <person name="Savka M.A."/>
        </authorList>
    </citation>
    <scope>NUCLEOTIDE SEQUENCE [LARGE SCALE GENOMIC DNA]</scope>
    <source>
        <strain evidence="4 5">NBRC 16172</strain>
    </source>
</reference>
<dbReference type="PANTHER" id="PTHR45024">
    <property type="entry name" value="DEHYDROGENASES, SHORT CHAIN"/>
    <property type="match status" value="1"/>
</dbReference>
<dbReference type="EC" id="1.1.1.35" evidence="4"/>
<evidence type="ECO:0000313" key="4">
    <source>
        <dbReference type="EMBL" id="KEQ53221.1"/>
    </source>
</evidence>
<dbReference type="PROSITE" id="PS00061">
    <property type="entry name" value="ADH_SHORT"/>
    <property type="match status" value="1"/>
</dbReference>
<dbReference type="InterPro" id="IPR051687">
    <property type="entry name" value="Peroxisomal_Beta-Oxidation"/>
</dbReference>
<organism evidence="4 5">
    <name type="scientific">Sphingobium chlorophenolicum</name>
    <dbReference type="NCBI Taxonomy" id="46429"/>
    <lineage>
        <taxon>Bacteria</taxon>
        <taxon>Pseudomonadati</taxon>
        <taxon>Pseudomonadota</taxon>
        <taxon>Alphaproteobacteria</taxon>
        <taxon>Sphingomonadales</taxon>
        <taxon>Sphingomonadaceae</taxon>
        <taxon>Sphingobium</taxon>
    </lineage>
</organism>
<dbReference type="Gene3D" id="3.40.50.720">
    <property type="entry name" value="NAD(P)-binding Rossmann-like Domain"/>
    <property type="match status" value="1"/>
</dbReference>
<dbReference type="AlphaFoldDB" id="A0A081RDE8"/>
<dbReference type="Proteomes" id="UP000028411">
    <property type="component" value="Unassembled WGS sequence"/>
</dbReference>
<dbReference type="InterPro" id="IPR002347">
    <property type="entry name" value="SDR_fam"/>
</dbReference>
<gene>
    <name evidence="4" type="ORF">BV95_02505</name>
</gene>
<evidence type="ECO:0000313" key="5">
    <source>
        <dbReference type="Proteomes" id="UP000028411"/>
    </source>
</evidence>
<keyword evidence="2 4" id="KW-0560">Oxidoreductase</keyword>